<dbReference type="Pfam" id="PF00512">
    <property type="entry name" value="HisKA"/>
    <property type="match status" value="1"/>
</dbReference>
<dbReference type="SMART" id="SM00304">
    <property type="entry name" value="HAMP"/>
    <property type="match status" value="1"/>
</dbReference>
<evidence type="ECO:0000256" key="5">
    <source>
        <dbReference type="ARBA" id="ARBA00022679"/>
    </source>
</evidence>
<evidence type="ECO:0000256" key="2">
    <source>
        <dbReference type="ARBA" id="ARBA00004370"/>
    </source>
</evidence>
<dbReference type="SMART" id="SM00387">
    <property type="entry name" value="HATPase_c"/>
    <property type="match status" value="1"/>
</dbReference>
<dbReference type="InterPro" id="IPR003594">
    <property type="entry name" value="HATPase_dom"/>
</dbReference>
<dbReference type="EC" id="2.7.13.3" evidence="3"/>
<dbReference type="PANTHER" id="PTHR43065">
    <property type="entry name" value="SENSOR HISTIDINE KINASE"/>
    <property type="match status" value="1"/>
</dbReference>
<keyword evidence="6" id="KW-0547">Nucleotide-binding</keyword>
<feature type="coiled-coil region" evidence="10">
    <location>
        <begin position="240"/>
        <end position="281"/>
    </location>
</feature>
<evidence type="ECO:0000313" key="15">
    <source>
        <dbReference type="Proteomes" id="UP000289821"/>
    </source>
</evidence>
<comment type="subcellular location">
    <subcellularLocation>
        <location evidence="2">Membrane</location>
    </subcellularLocation>
</comment>
<evidence type="ECO:0000259" key="13">
    <source>
        <dbReference type="PROSITE" id="PS50885"/>
    </source>
</evidence>
<comment type="catalytic activity">
    <reaction evidence="1">
        <text>ATP + protein L-histidine = ADP + protein N-phospho-L-histidine.</text>
        <dbReference type="EC" id="2.7.13.3"/>
    </reaction>
</comment>
<dbReference type="InterPro" id="IPR005467">
    <property type="entry name" value="His_kinase_dom"/>
</dbReference>
<keyword evidence="4" id="KW-0597">Phosphoprotein</keyword>
<evidence type="ECO:0000313" key="14">
    <source>
        <dbReference type="EMBL" id="RXG17848.1"/>
    </source>
</evidence>
<keyword evidence="5" id="KW-0808">Transferase</keyword>
<evidence type="ECO:0000256" key="3">
    <source>
        <dbReference type="ARBA" id="ARBA00012438"/>
    </source>
</evidence>
<feature type="domain" description="HAMP" evidence="13">
    <location>
        <begin position="220"/>
        <end position="273"/>
    </location>
</feature>
<gene>
    <name evidence="14" type="ORF">DSM04_10132</name>
</gene>
<reference evidence="14 15" key="1">
    <citation type="submission" date="2018-07" db="EMBL/GenBank/DDBJ databases">
        <title>Leeuwenhoekiella genomics.</title>
        <authorList>
            <person name="Tahon G."/>
            <person name="Willems A."/>
        </authorList>
    </citation>
    <scope>NUCLEOTIDE SEQUENCE [LARGE SCALE GENOMIC DNA]</scope>
    <source>
        <strain evidence="14 15">R-50232</strain>
    </source>
</reference>
<keyword evidence="11" id="KW-0472">Membrane</keyword>
<keyword evidence="11" id="KW-1133">Transmembrane helix</keyword>
<keyword evidence="7" id="KW-0418">Kinase</keyword>
<dbReference type="SMART" id="SM00388">
    <property type="entry name" value="HisKA"/>
    <property type="match status" value="1"/>
</dbReference>
<dbReference type="InterPro" id="IPR004358">
    <property type="entry name" value="Sig_transdc_His_kin-like_C"/>
</dbReference>
<dbReference type="InterPro" id="IPR003661">
    <property type="entry name" value="HisK_dim/P_dom"/>
</dbReference>
<dbReference type="InterPro" id="IPR036890">
    <property type="entry name" value="HATPase_C_sf"/>
</dbReference>
<feature type="transmembrane region" description="Helical" evidence="11">
    <location>
        <begin position="203"/>
        <end position="222"/>
    </location>
</feature>
<dbReference type="PANTHER" id="PTHR43065:SF10">
    <property type="entry name" value="PEROXIDE STRESS-ACTIVATED HISTIDINE KINASE MAK3"/>
    <property type="match status" value="1"/>
</dbReference>
<keyword evidence="15" id="KW-1185">Reference proteome</keyword>
<evidence type="ECO:0000256" key="9">
    <source>
        <dbReference type="ARBA" id="ARBA00023012"/>
    </source>
</evidence>
<dbReference type="GO" id="GO:0016020">
    <property type="term" value="C:membrane"/>
    <property type="evidence" value="ECO:0007669"/>
    <property type="project" value="UniProtKB-SubCell"/>
</dbReference>
<dbReference type="Proteomes" id="UP000289821">
    <property type="component" value="Unassembled WGS sequence"/>
</dbReference>
<dbReference type="EMBL" id="QOVI01000001">
    <property type="protein sequence ID" value="RXG17848.1"/>
    <property type="molecule type" value="Genomic_DNA"/>
</dbReference>
<dbReference type="SUPFAM" id="SSF55874">
    <property type="entry name" value="ATPase domain of HSP90 chaperone/DNA topoisomerase II/histidine kinase"/>
    <property type="match status" value="1"/>
</dbReference>
<keyword evidence="10" id="KW-0175">Coiled coil</keyword>
<dbReference type="PROSITE" id="PS50885">
    <property type="entry name" value="HAMP"/>
    <property type="match status" value="1"/>
</dbReference>
<evidence type="ECO:0000256" key="6">
    <source>
        <dbReference type="ARBA" id="ARBA00022741"/>
    </source>
</evidence>
<dbReference type="Gene3D" id="3.30.565.10">
    <property type="entry name" value="Histidine kinase-like ATPase, C-terminal domain"/>
    <property type="match status" value="1"/>
</dbReference>
<evidence type="ECO:0000256" key="1">
    <source>
        <dbReference type="ARBA" id="ARBA00000085"/>
    </source>
</evidence>
<evidence type="ECO:0000256" key="8">
    <source>
        <dbReference type="ARBA" id="ARBA00022840"/>
    </source>
</evidence>
<dbReference type="GO" id="GO:0005524">
    <property type="term" value="F:ATP binding"/>
    <property type="evidence" value="ECO:0007669"/>
    <property type="project" value="UniProtKB-KW"/>
</dbReference>
<protein>
    <recommendedName>
        <fullName evidence="3">histidine kinase</fullName>
        <ecNumber evidence="3">2.7.13.3</ecNumber>
    </recommendedName>
</protein>
<accession>A0A4Q0NZE2</accession>
<dbReference type="Gene3D" id="6.10.340.10">
    <property type="match status" value="1"/>
</dbReference>
<name>A0A4Q0NZE2_9FLAO</name>
<dbReference type="PRINTS" id="PR00344">
    <property type="entry name" value="BCTRLSENSOR"/>
</dbReference>
<dbReference type="CDD" id="cd00075">
    <property type="entry name" value="HATPase"/>
    <property type="match status" value="1"/>
</dbReference>
<evidence type="ECO:0000256" key="4">
    <source>
        <dbReference type="ARBA" id="ARBA00022553"/>
    </source>
</evidence>
<evidence type="ECO:0000259" key="12">
    <source>
        <dbReference type="PROSITE" id="PS50109"/>
    </source>
</evidence>
<keyword evidence="11" id="KW-0812">Transmembrane</keyword>
<dbReference type="SUPFAM" id="SSF47384">
    <property type="entry name" value="Homodimeric domain of signal transducing histidine kinase"/>
    <property type="match status" value="1"/>
</dbReference>
<dbReference type="CDD" id="cd00082">
    <property type="entry name" value="HisKA"/>
    <property type="match status" value="1"/>
</dbReference>
<organism evidence="14 15">
    <name type="scientific">Leeuwenhoekiella aestuarii</name>
    <dbReference type="NCBI Taxonomy" id="2249426"/>
    <lineage>
        <taxon>Bacteria</taxon>
        <taxon>Pseudomonadati</taxon>
        <taxon>Bacteroidota</taxon>
        <taxon>Flavobacteriia</taxon>
        <taxon>Flavobacteriales</taxon>
        <taxon>Flavobacteriaceae</taxon>
        <taxon>Leeuwenhoekiella</taxon>
    </lineage>
</organism>
<dbReference type="InterPro" id="IPR003660">
    <property type="entry name" value="HAMP_dom"/>
</dbReference>
<dbReference type="GO" id="GO:0000155">
    <property type="term" value="F:phosphorelay sensor kinase activity"/>
    <property type="evidence" value="ECO:0007669"/>
    <property type="project" value="InterPro"/>
</dbReference>
<keyword evidence="9" id="KW-0902">Two-component regulatory system</keyword>
<dbReference type="Pfam" id="PF02518">
    <property type="entry name" value="HATPase_c"/>
    <property type="match status" value="1"/>
</dbReference>
<dbReference type="InterPro" id="IPR036097">
    <property type="entry name" value="HisK_dim/P_sf"/>
</dbReference>
<sequence length="499" mass="57289">MPNGAVFDTYLPMKFNKLSLRLRIFFGMVFLILGASILIGIISVVQYKEEAKEYHRDRLLRKEDQIRAEIAYVLDQTTYEVISENIPFILKFNNDIYRIADVHDLPINIYDLNGKLLVKSKESFTEDTLETSLNPNVLEGLANMPTKRWVVQSEIDGVKYQSSYTYINDNQFKPLAIMNLPYIQDDDFITRELDEFLRRLAEGYLFMLLIATALSYFLSRYITRSLKTISDKMIQTRLDKRNQRIEIDDASEEISNLVKSYNGMIDELENSAAKLAQSEREAAWREMAKQVAHEIKNPLTPMRLTVQSFQRRFDPEDPEIHKKLDEYSKTLIQQIDTMSSIAEAFSNFAKMPAQQNETLNVVFVTKLALDIFTEHYLTFGTDSEEIIVKLDRTQLIRVITNLVKNAIQATEDVEDPKIRVEIKGDEDTVCILVCDNGHGISEENAEMIFEPKFTTKSSGMGLGLAMVKNIVETYNGTITFTSKAERGTVFKVTFPIAEV</sequence>
<keyword evidence="8" id="KW-0067">ATP-binding</keyword>
<dbReference type="Gene3D" id="1.10.287.130">
    <property type="match status" value="1"/>
</dbReference>
<comment type="caution">
    <text evidence="14">The sequence shown here is derived from an EMBL/GenBank/DDBJ whole genome shotgun (WGS) entry which is preliminary data.</text>
</comment>
<evidence type="ECO:0000256" key="11">
    <source>
        <dbReference type="SAM" id="Phobius"/>
    </source>
</evidence>
<dbReference type="AlphaFoldDB" id="A0A4Q0NZE2"/>
<proteinExistence type="predicted"/>
<feature type="transmembrane region" description="Helical" evidence="11">
    <location>
        <begin position="20"/>
        <end position="45"/>
    </location>
</feature>
<evidence type="ECO:0000256" key="10">
    <source>
        <dbReference type="SAM" id="Coils"/>
    </source>
</evidence>
<dbReference type="PROSITE" id="PS50109">
    <property type="entry name" value="HIS_KIN"/>
    <property type="match status" value="1"/>
</dbReference>
<feature type="domain" description="Histidine kinase" evidence="12">
    <location>
        <begin position="290"/>
        <end position="498"/>
    </location>
</feature>
<evidence type="ECO:0000256" key="7">
    <source>
        <dbReference type="ARBA" id="ARBA00022777"/>
    </source>
</evidence>